<dbReference type="Pfam" id="PF13966">
    <property type="entry name" value="zf-RVT"/>
    <property type="match status" value="1"/>
</dbReference>
<dbReference type="Proteomes" id="UP001152523">
    <property type="component" value="Unassembled WGS sequence"/>
</dbReference>
<dbReference type="InterPro" id="IPR026960">
    <property type="entry name" value="RVT-Znf"/>
</dbReference>
<accession>A0AAV0ETX1</accession>
<sequence>MEVAALRDPTGKKWNKDRINTIFNSEESMQICSLPISLQEKEDGYWWSKEKDGNFSVRSCYRDLMYENVAGNWDGWKDFWNLKIPPKIKYFIWQVLDGSIPSFTNLAKRGVPLQVVCKACLQEDESSDHALRRCSKAAEVWAATGIDTGMDIFGVEDWLKHLLSGTDAERKCRVWKRCNSLVWEGDWQQSAGLLNCCASILNAWRDAQQMGRGRSCSRQESGPGGWV</sequence>
<evidence type="ECO:0000313" key="2">
    <source>
        <dbReference type="EMBL" id="CAH9126569.1"/>
    </source>
</evidence>
<keyword evidence="3" id="KW-1185">Reference proteome</keyword>
<evidence type="ECO:0000259" key="1">
    <source>
        <dbReference type="Pfam" id="PF13966"/>
    </source>
</evidence>
<evidence type="ECO:0000313" key="3">
    <source>
        <dbReference type="Proteomes" id="UP001152523"/>
    </source>
</evidence>
<proteinExistence type="predicted"/>
<reference evidence="2" key="1">
    <citation type="submission" date="2022-07" db="EMBL/GenBank/DDBJ databases">
        <authorList>
            <person name="Macas J."/>
            <person name="Novak P."/>
            <person name="Neumann P."/>
        </authorList>
    </citation>
    <scope>NUCLEOTIDE SEQUENCE</scope>
</reference>
<comment type="caution">
    <text evidence="2">The sequence shown here is derived from an EMBL/GenBank/DDBJ whole genome shotgun (WGS) entry which is preliminary data.</text>
</comment>
<gene>
    <name evidence="2" type="ORF">CEPIT_LOCUS27636</name>
</gene>
<name>A0AAV0ETX1_9ASTE</name>
<dbReference type="EMBL" id="CAMAPF010000942">
    <property type="protein sequence ID" value="CAH9126569.1"/>
    <property type="molecule type" value="Genomic_DNA"/>
</dbReference>
<feature type="domain" description="Reverse transcriptase zinc-binding" evidence="1">
    <location>
        <begin position="55"/>
        <end position="141"/>
    </location>
</feature>
<protein>
    <recommendedName>
        <fullName evidence="1">Reverse transcriptase zinc-binding domain-containing protein</fullName>
    </recommendedName>
</protein>
<organism evidence="2 3">
    <name type="scientific">Cuscuta epithymum</name>
    <dbReference type="NCBI Taxonomy" id="186058"/>
    <lineage>
        <taxon>Eukaryota</taxon>
        <taxon>Viridiplantae</taxon>
        <taxon>Streptophyta</taxon>
        <taxon>Embryophyta</taxon>
        <taxon>Tracheophyta</taxon>
        <taxon>Spermatophyta</taxon>
        <taxon>Magnoliopsida</taxon>
        <taxon>eudicotyledons</taxon>
        <taxon>Gunneridae</taxon>
        <taxon>Pentapetalae</taxon>
        <taxon>asterids</taxon>
        <taxon>lamiids</taxon>
        <taxon>Solanales</taxon>
        <taxon>Convolvulaceae</taxon>
        <taxon>Cuscuteae</taxon>
        <taxon>Cuscuta</taxon>
        <taxon>Cuscuta subgen. Cuscuta</taxon>
    </lineage>
</organism>
<dbReference type="AlphaFoldDB" id="A0AAV0ETX1"/>